<reference evidence="3 4" key="1">
    <citation type="submission" date="2023-12" db="EMBL/GenBank/DDBJ databases">
        <title>the genome sequence of Hyalangium sp. s54d21.</title>
        <authorList>
            <person name="Zhang X."/>
        </authorList>
    </citation>
    <scope>NUCLEOTIDE SEQUENCE [LARGE SCALE GENOMIC DNA]</scope>
    <source>
        <strain evidence="4">s54d21</strain>
    </source>
</reference>
<protein>
    <submittedName>
        <fullName evidence="3">CHAT domain-containing protein</fullName>
    </submittedName>
</protein>
<evidence type="ECO:0000313" key="4">
    <source>
        <dbReference type="Proteomes" id="UP001291309"/>
    </source>
</evidence>
<evidence type="ECO:0000256" key="1">
    <source>
        <dbReference type="SAM" id="MobiDB-lite"/>
    </source>
</evidence>
<gene>
    <name evidence="3" type="ORF">SYV04_20920</name>
</gene>
<feature type="region of interest" description="Disordered" evidence="1">
    <location>
        <begin position="1"/>
        <end position="20"/>
    </location>
</feature>
<keyword evidence="4" id="KW-1185">Reference proteome</keyword>
<dbReference type="InterPro" id="IPR024983">
    <property type="entry name" value="CHAT_dom"/>
</dbReference>
<dbReference type="Pfam" id="PF12770">
    <property type="entry name" value="CHAT"/>
    <property type="match status" value="1"/>
</dbReference>
<comment type="caution">
    <text evidence="3">The sequence shown here is derived from an EMBL/GenBank/DDBJ whole genome shotgun (WGS) entry which is preliminary data.</text>
</comment>
<evidence type="ECO:0000313" key="3">
    <source>
        <dbReference type="EMBL" id="MDY7228894.1"/>
    </source>
</evidence>
<sequence length="932" mass="102931">MLQSPASEGARGAARRRPGHRVTSRPRWTWNFRGSRLLWLLALVAGLAAGTFALRQARRTPALERVLLAGEPTRRIEARVTHPLADHHRPFRAEPSVVPRVPLKELAWLERHQEWRALVATYLIRAQYVQARARLPQEPSTPDDASDLAVVALQEKDFNEALRLLDVALDAAPRHPQALWNRALVLRELDLPFLAANAFDEVARLGEPGWSEEARAEALRLRQDIQARRLAWATLQANVRSPGGLTRLVSSSFSELPGTARVVFYKAVRSSPSRDAVLALLPIAQQLDALQGDASLEGYVRHVAQRDFRKRAPLARDYGLLLQDAHANPEELLKQALAAGEEDIAMGVMLDQGTIAQHPEVFAALIKNSDDPWVRMMGEGKLAMQEFSSGRAGRAGQVEAALVALHTGCDAQRFAYRCLDIAKSLTDLYIALDRLAEAQGLASRSLALARASGEWAFERTFLQELSNIAISRYESPLARAYLQESLERDPEQCVYVHQNLANLAMLDFDIPGERRHMELALQCGQPLTKLGAYLLAELARFGVSDWEVEQFHRTLDALRRSSSSSGTRVWLRFIEGQFELERDRDKGRHLLRQAIEEARRLPDTDLDARNTRAHGYSALILDAGRDVRAEGIEELLALVAEDRRIAVPMRCAVVVEDGHSRLLIVVRGAQGEVLTHFDGARTRSLGNGEGVIPAHQLEALRGCQQVEVLASPSALGSTRILPTEMAWSYRVGHTVHPPPGPEARRLIVHNVEPPRELGLPNLSVRTLRPGTPGVIELRGAQATLPRVLAEMEQATEIEIHAHGLSRPELFDAPFVALTRGSDGQYALTAARLRQHPLKRAPVVFLAACGTASRNPLSHKQAFGLPDAFIEAGASAVLAATVEVPDTVGLFFEAVGRRIRDGAPPAVALGAERAAWLKTRPQERWVGDVLIFE</sequence>
<name>A0ABU5H728_9BACT</name>
<organism evidence="3 4">
    <name type="scientific">Hyalangium rubrum</name>
    <dbReference type="NCBI Taxonomy" id="3103134"/>
    <lineage>
        <taxon>Bacteria</taxon>
        <taxon>Pseudomonadati</taxon>
        <taxon>Myxococcota</taxon>
        <taxon>Myxococcia</taxon>
        <taxon>Myxococcales</taxon>
        <taxon>Cystobacterineae</taxon>
        <taxon>Archangiaceae</taxon>
        <taxon>Hyalangium</taxon>
    </lineage>
</organism>
<dbReference type="InterPro" id="IPR011990">
    <property type="entry name" value="TPR-like_helical_dom_sf"/>
</dbReference>
<dbReference type="Proteomes" id="UP001291309">
    <property type="component" value="Unassembled WGS sequence"/>
</dbReference>
<feature type="domain" description="CHAT" evidence="2">
    <location>
        <begin position="772"/>
        <end position="919"/>
    </location>
</feature>
<accession>A0ABU5H728</accession>
<evidence type="ECO:0000259" key="2">
    <source>
        <dbReference type="Pfam" id="PF12770"/>
    </source>
</evidence>
<dbReference type="SUPFAM" id="SSF48452">
    <property type="entry name" value="TPR-like"/>
    <property type="match status" value="1"/>
</dbReference>
<dbReference type="EMBL" id="JAXIVS010000007">
    <property type="protein sequence ID" value="MDY7228894.1"/>
    <property type="molecule type" value="Genomic_DNA"/>
</dbReference>
<dbReference type="Gene3D" id="1.25.40.10">
    <property type="entry name" value="Tetratricopeptide repeat domain"/>
    <property type="match status" value="1"/>
</dbReference>
<proteinExistence type="predicted"/>
<dbReference type="RefSeq" id="WP_321547621.1">
    <property type="nucleotide sequence ID" value="NZ_JAXIVS010000007.1"/>
</dbReference>